<accession>A0A1H6P2X7</accession>
<dbReference type="SUPFAM" id="SSF143011">
    <property type="entry name" value="RelE-like"/>
    <property type="match status" value="1"/>
</dbReference>
<dbReference type="InterPro" id="IPR007712">
    <property type="entry name" value="RelE/ParE_toxin"/>
</dbReference>
<dbReference type="Proteomes" id="UP000182272">
    <property type="component" value="Chromosome I"/>
</dbReference>
<evidence type="ECO:0000313" key="4">
    <source>
        <dbReference type="Proteomes" id="UP000182272"/>
    </source>
</evidence>
<evidence type="ECO:0000313" key="3">
    <source>
        <dbReference type="EMBL" id="SEI21063.1"/>
    </source>
</evidence>
<dbReference type="RefSeq" id="WP_010450355.1">
    <property type="nucleotide sequence ID" value="NZ_CP162519.1"/>
</dbReference>
<evidence type="ECO:0000256" key="1">
    <source>
        <dbReference type="ARBA" id="ARBA00006226"/>
    </source>
</evidence>
<proteinExistence type="inferred from homology"/>
<comment type="similarity">
    <text evidence="1">Belongs to the RelE toxin family.</text>
</comment>
<protein>
    <submittedName>
        <fullName evidence="3">mRNA interferase RelE/StbE</fullName>
    </submittedName>
</protein>
<name>A0A1H6P2X7_9PSED</name>
<dbReference type="PANTHER" id="PTHR35601:SF1">
    <property type="entry name" value="TOXIN RELE"/>
    <property type="match status" value="1"/>
</dbReference>
<dbReference type="EMBL" id="LT629972">
    <property type="protein sequence ID" value="SEI21063.1"/>
    <property type="molecule type" value="Genomic_DNA"/>
</dbReference>
<dbReference type="InterPro" id="IPR035093">
    <property type="entry name" value="RelE/ParE_toxin_dom_sf"/>
</dbReference>
<evidence type="ECO:0000256" key="2">
    <source>
        <dbReference type="ARBA" id="ARBA00022649"/>
    </source>
</evidence>
<dbReference type="NCBIfam" id="TIGR02385">
    <property type="entry name" value="RelE_StbE"/>
    <property type="match status" value="1"/>
</dbReference>
<dbReference type="Gene3D" id="3.30.2310.20">
    <property type="entry name" value="RelE-like"/>
    <property type="match status" value="1"/>
</dbReference>
<gene>
    <name evidence="3" type="ORF">SAMN05216581_4384</name>
</gene>
<dbReference type="Pfam" id="PF05016">
    <property type="entry name" value="ParE_toxin"/>
    <property type="match status" value="1"/>
</dbReference>
<organism evidence="3 4">
    <name type="scientific">Pseudomonas asplenii</name>
    <dbReference type="NCBI Taxonomy" id="53407"/>
    <lineage>
        <taxon>Bacteria</taxon>
        <taxon>Pseudomonadati</taxon>
        <taxon>Pseudomonadota</taxon>
        <taxon>Gammaproteobacteria</taxon>
        <taxon>Pseudomonadales</taxon>
        <taxon>Pseudomonadaceae</taxon>
        <taxon>Pseudomonas</taxon>
    </lineage>
</organism>
<dbReference type="AlphaFoldDB" id="A0A1H6P2X7"/>
<dbReference type="PANTHER" id="PTHR35601">
    <property type="entry name" value="TOXIN RELE"/>
    <property type="match status" value="1"/>
</dbReference>
<reference evidence="3 4" key="1">
    <citation type="submission" date="2016-10" db="EMBL/GenBank/DDBJ databases">
        <authorList>
            <person name="de Groot N.N."/>
        </authorList>
    </citation>
    <scope>NUCLEOTIDE SEQUENCE [LARGE SCALE GENOMIC DNA]</scope>
    <source>
        <strain evidence="3 4">LMG 2158</strain>
    </source>
</reference>
<dbReference type="OrthoDB" id="9801234at2"/>
<keyword evidence="2" id="KW-1277">Toxin-antitoxin system</keyword>
<sequence length="93" mass="10756">MTYKLEFSEKAWKEWQKLGATIREQFKKKLQERMDNPHVLADRLSGLGGAYKIKLRNAGYRLVYRVVDDVLVITVIAVGKRTRGQVYAEAGKR</sequence>